<name>G2J9R1_9BURK</name>
<organism evidence="5 6">
    <name type="scientific">Candidatus Glomeribacter gigasporarum BEG34</name>
    <dbReference type="NCBI Taxonomy" id="1070319"/>
    <lineage>
        <taxon>Bacteria</taxon>
        <taxon>Pseudomonadati</taxon>
        <taxon>Pseudomonadota</taxon>
        <taxon>Betaproteobacteria</taxon>
        <taxon>Burkholderiales</taxon>
        <taxon>Burkholderiaceae</taxon>
        <taxon>Candidatus Glomeribacter</taxon>
    </lineage>
</organism>
<keyword evidence="2" id="KW-0680">Restriction system</keyword>
<feature type="domain" description="Type I restriction enzyme R protein N-terminal" evidence="4">
    <location>
        <begin position="35"/>
        <end position="149"/>
    </location>
</feature>
<dbReference type="GO" id="GO:0008170">
    <property type="term" value="F:N-methyltransferase activity"/>
    <property type="evidence" value="ECO:0007669"/>
    <property type="project" value="InterPro"/>
</dbReference>
<dbReference type="GO" id="GO:0032259">
    <property type="term" value="P:methylation"/>
    <property type="evidence" value="ECO:0007669"/>
    <property type="project" value="UniProtKB-KW"/>
</dbReference>
<evidence type="ECO:0000256" key="2">
    <source>
        <dbReference type="ARBA" id="ARBA00022747"/>
    </source>
</evidence>
<feature type="domain" description="DNA methylase adenine-specific" evidence="3">
    <location>
        <begin position="289"/>
        <end position="505"/>
    </location>
</feature>
<evidence type="ECO:0000256" key="1">
    <source>
        <dbReference type="ARBA" id="ARBA00006594"/>
    </source>
</evidence>
<sequence>MRLDLSGFHIMQNPPLKDGWIRDVATGKPVDARKPEEAIRQLYEKELHDDYGYDYAQMDIEVSIQHGEAGNRKNKTEKADLVVYHTINTNRRAQHQDILGIVETKRPSRKEGIKQLASDMSATSCQWGVWTNGNEIEYLYRDAETGRIQRDFIFQIPKRGESFKDIGRISKEHLQPSNKLKIIFKRLLNTLYANTNISRREKLGTEMIRLLFCKIWDESYDPNVLPAFRVGFDEKPEQVAERIRALFKKVRDDFSEEGVFDANEEIKLDDRSIAYVVGQLDRYSLLKSNKDVIGDAFEVFAESKLVGEKGEFFTPREVVKMAVRVVDPKPRQTVCDPACGSGGFLIYAVEHIWKSMQQDRQWKGLSEETLRREQRKMAERSFYGIDKEIDLVKITKAYMSIIGDGKSKVVQENTLHEPCEYNPRAKMLFVQDEATHTIRKFDCILTNPPFGSKIKVLEADSGQFELGYKWKEIEGVWHKTDEIKKTEPQVLFIERCLQMLRTEGKLQQEFITMGVCEGIGHDHNGKPLYRYDENKKHFTEEIWDNSIDIMEELKAPSHPDNHYVFRVPTRNIKGSVYVPRYYWKKYSVQIEERAKKEHFQLVSIQKLLDEGIIQSFAGHGSPEARFKGLGDIPYVRVADIMNWSIYKNPTAFIPAFEYQRVKGNGSDLKEGDVLFVRRGSLYLLSHTLTQKQINSKVLTDTTLPTIGDRWKELKLPVANDATRRKEIKEKIKHSFLKKWAGQQEIESLAQQFGDLTT</sequence>
<dbReference type="PANTHER" id="PTHR42998">
    <property type="entry name" value="TYPE I RESTRICTION ENZYME HINDVIIP M PROTEIN-RELATED"/>
    <property type="match status" value="1"/>
</dbReference>
<reference evidence="5 6" key="1">
    <citation type="submission" date="2011-08" db="EMBL/GenBank/DDBJ databases">
        <title>The genome of the obligate endobacterium of an arbuscular mycorrhizal fungus reveals an interphylum network of nutritional interactions.</title>
        <authorList>
            <person name="Ghignone S."/>
            <person name="Salvioli A."/>
            <person name="Anca I."/>
            <person name="Lumini E."/>
            <person name="Ortu G."/>
            <person name="Petiti L."/>
            <person name="Cruveiller S."/>
            <person name="Bianciotto V."/>
            <person name="Piffanelli P."/>
            <person name="Lanfranco L."/>
            <person name="Bonfante P."/>
        </authorList>
    </citation>
    <scope>NUCLEOTIDE SEQUENCE [LARGE SCALE GENOMIC DNA]</scope>
    <source>
        <strain evidence="5 6">BEG34</strain>
    </source>
</reference>
<dbReference type="STRING" id="1070319.CAGGBEG34_250010"/>
<dbReference type="Proteomes" id="UP000054051">
    <property type="component" value="Unassembled WGS sequence"/>
</dbReference>
<dbReference type="PRINTS" id="PR00507">
    <property type="entry name" value="N12N6MTFRASE"/>
</dbReference>
<dbReference type="InterPro" id="IPR052916">
    <property type="entry name" value="Type-I_RE_MTase_Subunit"/>
</dbReference>
<dbReference type="eggNOG" id="COG0286">
    <property type="taxonomic scope" value="Bacteria"/>
</dbReference>
<comment type="caution">
    <text evidence="5">The sequence shown here is derived from an EMBL/GenBank/DDBJ whole genome shotgun (WGS) entry which is preliminary data.</text>
</comment>
<dbReference type="Pfam" id="PF02384">
    <property type="entry name" value="N6_Mtase"/>
    <property type="match status" value="1"/>
</dbReference>
<evidence type="ECO:0000259" key="4">
    <source>
        <dbReference type="Pfam" id="PF13588"/>
    </source>
</evidence>
<proteinExistence type="inferred from homology"/>
<dbReference type="AlphaFoldDB" id="G2J9R1"/>
<dbReference type="PROSITE" id="PS00092">
    <property type="entry name" value="N6_MTASE"/>
    <property type="match status" value="1"/>
</dbReference>
<evidence type="ECO:0000313" key="6">
    <source>
        <dbReference type="Proteomes" id="UP000054051"/>
    </source>
</evidence>
<accession>G2J9R1</accession>
<dbReference type="InterPro" id="IPR003356">
    <property type="entry name" value="DNA_methylase_A-5"/>
</dbReference>
<gene>
    <name evidence="5" type="ORF">CAGGBEG34_250010</name>
</gene>
<dbReference type="SUPFAM" id="SSF53335">
    <property type="entry name" value="S-adenosyl-L-methionine-dependent methyltransferases"/>
    <property type="match status" value="1"/>
</dbReference>
<keyword evidence="6" id="KW-1185">Reference proteome</keyword>
<evidence type="ECO:0000259" key="3">
    <source>
        <dbReference type="Pfam" id="PF02384"/>
    </source>
</evidence>
<dbReference type="InterPro" id="IPR002052">
    <property type="entry name" value="DNA_methylase_N6_adenine_CS"/>
</dbReference>
<dbReference type="GO" id="GO:0009307">
    <property type="term" value="P:DNA restriction-modification system"/>
    <property type="evidence" value="ECO:0007669"/>
    <property type="project" value="UniProtKB-KW"/>
</dbReference>
<dbReference type="PANTHER" id="PTHR42998:SF1">
    <property type="entry name" value="TYPE I RESTRICTION ENZYME HINDI METHYLASE SUBUNIT"/>
    <property type="match status" value="1"/>
</dbReference>
<dbReference type="InterPro" id="IPR029063">
    <property type="entry name" value="SAM-dependent_MTases_sf"/>
</dbReference>
<dbReference type="InterPro" id="IPR029464">
    <property type="entry name" value="HSDR_N"/>
</dbReference>
<protein>
    <submittedName>
        <fullName evidence="5">Putative N-6 DNA methylase</fullName>
    </submittedName>
</protein>
<keyword evidence="5" id="KW-0808">Transferase</keyword>
<dbReference type="EMBL" id="CAFB01000042">
    <property type="protein sequence ID" value="CCD29508.1"/>
    <property type="molecule type" value="Genomic_DNA"/>
</dbReference>
<evidence type="ECO:0000313" key="5">
    <source>
        <dbReference type="EMBL" id="CCD29508.1"/>
    </source>
</evidence>
<comment type="similarity">
    <text evidence="1">Belongs to the N(4)/N(6)-methyltransferase family.</text>
</comment>
<dbReference type="Pfam" id="PF13588">
    <property type="entry name" value="HSDR_N_2"/>
    <property type="match status" value="1"/>
</dbReference>
<dbReference type="Gene3D" id="3.40.50.150">
    <property type="entry name" value="Vaccinia Virus protein VP39"/>
    <property type="match status" value="1"/>
</dbReference>
<keyword evidence="5" id="KW-0489">Methyltransferase</keyword>
<dbReference type="GO" id="GO:0003677">
    <property type="term" value="F:DNA binding"/>
    <property type="evidence" value="ECO:0007669"/>
    <property type="project" value="InterPro"/>
</dbReference>